<protein>
    <recommendedName>
        <fullName evidence="6">FYVE-type domain-containing protein</fullName>
    </recommendedName>
</protein>
<organism evidence="7 8">
    <name type="scientific">Hyaloperonospora brassicae</name>
    <name type="common">Brassica downy mildew</name>
    <name type="synonym">Peronospora brassicae</name>
    <dbReference type="NCBI Taxonomy" id="162125"/>
    <lineage>
        <taxon>Eukaryota</taxon>
        <taxon>Sar</taxon>
        <taxon>Stramenopiles</taxon>
        <taxon>Oomycota</taxon>
        <taxon>Peronosporomycetes</taxon>
        <taxon>Peronosporales</taxon>
        <taxon>Peronosporaceae</taxon>
        <taxon>Hyaloperonospora</taxon>
    </lineage>
</organism>
<dbReference type="EMBL" id="CANTFL010000570">
    <property type="protein sequence ID" value="CAI5724851.1"/>
    <property type="molecule type" value="Genomic_DNA"/>
</dbReference>
<keyword evidence="1" id="KW-0479">Metal-binding</keyword>
<feature type="region of interest" description="Disordered" evidence="5">
    <location>
        <begin position="388"/>
        <end position="424"/>
    </location>
</feature>
<evidence type="ECO:0000259" key="6">
    <source>
        <dbReference type="PROSITE" id="PS50178"/>
    </source>
</evidence>
<name>A0AAV0TNH6_HYABA</name>
<dbReference type="AlphaFoldDB" id="A0AAV0TNH6"/>
<evidence type="ECO:0000256" key="5">
    <source>
        <dbReference type="SAM" id="MobiDB-lite"/>
    </source>
</evidence>
<dbReference type="Gene3D" id="3.30.40.10">
    <property type="entry name" value="Zinc/RING finger domain, C3HC4 (zinc finger)"/>
    <property type="match status" value="1"/>
</dbReference>
<evidence type="ECO:0000256" key="3">
    <source>
        <dbReference type="ARBA" id="ARBA00022833"/>
    </source>
</evidence>
<feature type="domain" description="FYVE-type" evidence="6">
    <location>
        <begin position="305"/>
        <end position="369"/>
    </location>
</feature>
<dbReference type="PANTHER" id="PTHR43102">
    <property type="entry name" value="SLR1143 PROTEIN"/>
    <property type="match status" value="1"/>
</dbReference>
<proteinExistence type="predicted"/>
<sequence>MASAVHLPCDRKQTRRMRHRAARQITDVLEVCLNSTRTKEQWSRLRREKHEELYAKSTKRGVTNNGPSVDYLAVNEASCGFEEAVALLHFDSTARFRLLMKLLHGRDFKDGALMAIGTDDQLALDGLAADTQHAAIRFTYRDHRKSVLLRDQHLTFFQTLKVLLPDTLPEHERDYRNAAASLSATALPLTGPSARPNGGVHKRTVALSWLPFPRSHGASQQEPARQVDLQYTLIVEEIAVHRLRLSCVTSSYHEQHKRASTSSPWTARAIARRLALRSVGKLEAAVAAARLGGCQFVAPHQWVRNEDRARCVVCWKRFHALFRRRHHCRLCGEVICGSCCSLRTTNVVNVETRAAQKTRICHMCHNEARLPTGALAFSSGNPRHIHTSTRRVCVDRPRQEQPPLLESDSDVELPRSARADSADRSDVTLSPFEVLSPSVDLLVSERTMSETLEASSGMWDLARVESDGYIGALPDRTTDTAVTSSKIISIKSIARRTKTLWQAMPSTTTSSKALWPFRAPDSSSSVNSTCSVHSSEWAGGRRSIGGGFEASILEDSSSRSFLHPSVAVSRSKRTTTQPMVGITAEASSYSSVERSFRASCELVHSKELDEEDSRWFTYRRTSLMSSNAGLLDQESSAYEGCFLPTLDIAREAERLKLLDLIVSPACTLVDRTVMHRSCEIAAAAFGLSAAFIARVDETFVMIEHSIGTCSLSPLDVILRRESLCDFVLCQPQCQPLVVVDCLVDPRTRDLPMVQHLCMRFFIGISVCVRGLPIACLCAFEQGDGKQYEGDGELVSASYCELDILRNAARRMEDELESLVHGLELC</sequence>
<dbReference type="Pfam" id="PF01363">
    <property type="entry name" value="FYVE"/>
    <property type="match status" value="1"/>
</dbReference>
<dbReference type="SMART" id="SM00064">
    <property type="entry name" value="FYVE"/>
    <property type="match status" value="1"/>
</dbReference>
<keyword evidence="2 4" id="KW-0863">Zinc-finger</keyword>
<dbReference type="InterPro" id="IPR017455">
    <property type="entry name" value="Znf_FYVE-rel"/>
</dbReference>
<dbReference type="PANTHER" id="PTHR43102:SF2">
    <property type="entry name" value="GAF DOMAIN-CONTAINING PROTEIN"/>
    <property type="match status" value="1"/>
</dbReference>
<evidence type="ECO:0000313" key="8">
    <source>
        <dbReference type="Proteomes" id="UP001162031"/>
    </source>
</evidence>
<dbReference type="SUPFAM" id="SSF55781">
    <property type="entry name" value="GAF domain-like"/>
    <property type="match status" value="1"/>
</dbReference>
<reference evidence="7" key="1">
    <citation type="submission" date="2022-12" db="EMBL/GenBank/DDBJ databases">
        <authorList>
            <person name="Webb A."/>
        </authorList>
    </citation>
    <scope>NUCLEOTIDE SEQUENCE</scope>
    <source>
        <strain evidence="7">Hp1</strain>
    </source>
</reference>
<dbReference type="GO" id="GO:0008270">
    <property type="term" value="F:zinc ion binding"/>
    <property type="evidence" value="ECO:0007669"/>
    <property type="project" value="UniProtKB-KW"/>
</dbReference>
<dbReference type="SUPFAM" id="SSF57903">
    <property type="entry name" value="FYVE/PHD zinc finger"/>
    <property type="match status" value="1"/>
</dbReference>
<gene>
    <name evidence="7" type="ORF">HBR001_LOCUS3461</name>
</gene>
<evidence type="ECO:0000313" key="7">
    <source>
        <dbReference type="EMBL" id="CAI5724851.1"/>
    </source>
</evidence>
<keyword evidence="3" id="KW-0862">Zinc</keyword>
<comment type="caution">
    <text evidence="7">The sequence shown here is derived from an EMBL/GenBank/DDBJ whole genome shotgun (WGS) entry which is preliminary data.</text>
</comment>
<feature type="compositionally biased region" description="Basic and acidic residues" evidence="5">
    <location>
        <begin position="412"/>
        <end position="424"/>
    </location>
</feature>
<evidence type="ECO:0000256" key="2">
    <source>
        <dbReference type="ARBA" id="ARBA00022771"/>
    </source>
</evidence>
<evidence type="ECO:0000256" key="4">
    <source>
        <dbReference type="PROSITE-ProRule" id="PRU00091"/>
    </source>
</evidence>
<evidence type="ECO:0000256" key="1">
    <source>
        <dbReference type="ARBA" id="ARBA00022723"/>
    </source>
</evidence>
<keyword evidence="8" id="KW-1185">Reference proteome</keyword>
<dbReference type="PROSITE" id="PS50178">
    <property type="entry name" value="ZF_FYVE"/>
    <property type="match status" value="1"/>
</dbReference>
<dbReference type="InterPro" id="IPR000306">
    <property type="entry name" value="Znf_FYVE"/>
</dbReference>
<accession>A0AAV0TNH6</accession>
<dbReference type="Proteomes" id="UP001162031">
    <property type="component" value="Unassembled WGS sequence"/>
</dbReference>
<dbReference type="InterPro" id="IPR011011">
    <property type="entry name" value="Znf_FYVE_PHD"/>
</dbReference>
<dbReference type="InterPro" id="IPR013083">
    <property type="entry name" value="Znf_RING/FYVE/PHD"/>
</dbReference>